<evidence type="ECO:0000256" key="8">
    <source>
        <dbReference type="ARBA" id="ARBA00023251"/>
    </source>
</evidence>
<dbReference type="SMART" id="SM00382">
    <property type="entry name" value="AAA"/>
    <property type="match status" value="1"/>
</dbReference>
<evidence type="ECO:0000256" key="6">
    <source>
        <dbReference type="ARBA" id="ARBA00022967"/>
    </source>
</evidence>
<accession>A0ABW2GGD2</accession>
<dbReference type="InterPro" id="IPR050763">
    <property type="entry name" value="ABC_transporter_ATP-binding"/>
</dbReference>
<keyword evidence="2" id="KW-0813">Transport</keyword>
<dbReference type="EMBL" id="JBHSZO010000009">
    <property type="protein sequence ID" value="MFC7218084.1"/>
    <property type="molecule type" value="Genomic_DNA"/>
</dbReference>
<dbReference type="Pfam" id="PF00005">
    <property type="entry name" value="ABC_tran"/>
    <property type="match status" value="1"/>
</dbReference>
<dbReference type="InterPro" id="IPR003593">
    <property type="entry name" value="AAA+_ATPase"/>
</dbReference>
<keyword evidence="12" id="KW-1185">Reference proteome</keyword>
<evidence type="ECO:0000313" key="12">
    <source>
        <dbReference type="Proteomes" id="UP001596413"/>
    </source>
</evidence>
<evidence type="ECO:0000256" key="3">
    <source>
        <dbReference type="ARBA" id="ARBA00022475"/>
    </source>
</evidence>
<reference evidence="12" key="1">
    <citation type="journal article" date="2019" name="Int. J. Syst. Evol. Microbiol.">
        <title>The Global Catalogue of Microorganisms (GCM) 10K type strain sequencing project: providing services to taxonomists for standard genome sequencing and annotation.</title>
        <authorList>
            <consortium name="The Broad Institute Genomics Platform"/>
            <consortium name="The Broad Institute Genome Sequencing Center for Infectious Disease"/>
            <person name="Wu L."/>
            <person name="Ma J."/>
        </authorList>
    </citation>
    <scope>NUCLEOTIDE SEQUENCE [LARGE SCALE GENOMIC DNA]</scope>
    <source>
        <strain evidence="12">CGMCC 1.13681</strain>
    </source>
</reference>
<dbReference type="RefSeq" id="WP_386413358.1">
    <property type="nucleotide sequence ID" value="NZ_JBHSZO010000009.1"/>
</dbReference>
<gene>
    <name evidence="11" type="ORF">ACFQLX_07865</name>
</gene>
<evidence type="ECO:0000256" key="7">
    <source>
        <dbReference type="ARBA" id="ARBA00023136"/>
    </source>
</evidence>
<protein>
    <submittedName>
        <fullName evidence="11">ATP-binding cassette domain-containing protein</fullName>
    </submittedName>
</protein>
<dbReference type="PROSITE" id="PS00211">
    <property type="entry name" value="ABC_TRANSPORTER_1"/>
    <property type="match status" value="1"/>
</dbReference>
<evidence type="ECO:0000256" key="4">
    <source>
        <dbReference type="ARBA" id="ARBA00022741"/>
    </source>
</evidence>
<evidence type="ECO:0000256" key="9">
    <source>
        <dbReference type="ARBA" id="ARBA00049985"/>
    </source>
</evidence>
<dbReference type="InterPro" id="IPR005894">
    <property type="entry name" value="DrrA"/>
</dbReference>
<dbReference type="PANTHER" id="PTHR42711:SF19">
    <property type="entry name" value="DOXORUBICIN RESISTANCE ATP-BINDING PROTEIN DRRA"/>
    <property type="match status" value="1"/>
</dbReference>
<organism evidence="11 12">
    <name type="scientific">Streptomyces polyrhachis</name>
    <dbReference type="NCBI Taxonomy" id="1282885"/>
    <lineage>
        <taxon>Bacteria</taxon>
        <taxon>Bacillati</taxon>
        <taxon>Actinomycetota</taxon>
        <taxon>Actinomycetes</taxon>
        <taxon>Kitasatosporales</taxon>
        <taxon>Streptomycetaceae</taxon>
        <taxon>Streptomyces</taxon>
    </lineage>
</organism>
<dbReference type="NCBIfam" id="TIGR01188">
    <property type="entry name" value="drrA"/>
    <property type="match status" value="1"/>
</dbReference>
<dbReference type="InterPro" id="IPR017871">
    <property type="entry name" value="ABC_transporter-like_CS"/>
</dbReference>
<feature type="domain" description="ABC transporter" evidence="10">
    <location>
        <begin position="5"/>
        <end position="235"/>
    </location>
</feature>
<dbReference type="PROSITE" id="PS50893">
    <property type="entry name" value="ABC_TRANSPORTER_2"/>
    <property type="match status" value="1"/>
</dbReference>
<dbReference type="Gene3D" id="3.40.50.300">
    <property type="entry name" value="P-loop containing nucleotide triphosphate hydrolases"/>
    <property type="match status" value="1"/>
</dbReference>
<dbReference type="InterPro" id="IPR027417">
    <property type="entry name" value="P-loop_NTPase"/>
</dbReference>
<evidence type="ECO:0000256" key="2">
    <source>
        <dbReference type="ARBA" id="ARBA00022448"/>
    </source>
</evidence>
<proteinExistence type="inferred from homology"/>
<dbReference type="SUPFAM" id="SSF52540">
    <property type="entry name" value="P-loop containing nucleoside triphosphate hydrolases"/>
    <property type="match status" value="1"/>
</dbReference>
<comment type="subcellular location">
    <subcellularLocation>
        <location evidence="1">Cell membrane</location>
        <topology evidence="1">Peripheral membrane protein</topology>
        <orientation evidence="1">Cytoplasmic side</orientation>
    </subcellularLocation>
</comment>
<keyword evidence="4" id="KW-0547">Nucleotide-binding</keyword>
<comment type="similarity">
    <text evidence="9">Belongs to the ABC transporter superfamily. Drug exporter-1 (DrugE1) (TC 3.A.1.105) family.</text>
</comment>
<keyword evidence="8" id="KW-0046">Antibiotic resistance</keyword>
<keyword evidence="3" id="KW-1003">Cell membrane</keyword>
<evidence type="ECO:0000256" key="5">
    <source>
        <dbReference type="ARBA" id="ARBA00022840"/>
    </source>
</evidence>
<evidence type="ECO:0000259" key="10">
    <source>
        <dbReference type="PROSITE" id="PS50893"/>
    </source>
</evidence>
<dbReference type="InterPro" id="IPR003439">
    <property type="entry name" value="ABC_transporter-like_ATP-bd"/>
</dbReference>
<dbReference type="PANTHER" id="PTHR42711">
    <property type="entry name" value="ABC TRANSPORTER ATP-BINDING PROTEIN"/>
    <property type="match status" value="1"/>
</dbReference>
<comment type="caution">
    <text evidence="11">The sequence shown here is derived from an EMBL/GenBank/DDBJ whole genome shotgun (WGS) entry which is preliminary data.</text>
</comment>
<evidence type="ECO:0000313" key="11">
    <source>
        <dbReference type="EMBL" id="MFC7218084.1"/>
    </source>
</evidence>
<keyword evidence="7" id="KW-0472">Membrane</keyword>
<dbReference type="Proteomes" id="UP001596413">
    <property type="component" value="Unassembled WGS sequence"/>
</dbReference>
<evidence type="ECO:0000256" key="1">
    <source>
        <dbReference type="ARBA" id="ARBA00004413"/>
    </source>
</evidence>
<keyword evidence="5 11" id="KW-0067">ATP-binding</keyword>
<sequence>MTYAIRAEGLVKKYGDFTALDGVDLEVPAGRVVGVLGPNGAGKTTTVRILATLLRPDAGHAAIGGHDVVKDPVRVRQLIGLTGQFASVDEALSGTENLVLLGRLLGLSRRDARARAARLLADFSLTEAARKPISTFSGGMRRRLDLAASLVGRPRVLFLDEPTTGLDPHARQEVWDVVRQLVADGSTVLLTTQYLEEADQLADSVTVIDKGRKVAEGQPGELKRRVGGQVLQVRPTVAADVPRVARLVAELSGHSPGQDSGVLTVPADDPLLVAAVARRLDGEGITADELGLRLPSLDEVFLALTGRAPAADEQPAAV</sequence>
<dbReference type="GO" id="GO:0005524">
    <property type="term" value="F:ATP binding"/>
    <property type="evidence" value="ECO:0007669"/>
    <property type="project" value="UniProtKB-KW"/>
</dbReference>
<keyword evidence="6" id="KW-1278">Translocase</keyword>
<name>A0ABW2GGD2_9ACTN</name>